<dbReference type="EMBL" id="HG793129">
    <property type="protein sequence ID" value="CDK28249.1"/>
    <property type="molecule type" value="Genomic_DNA"/>
</dbReference>
<dbReference type="STRING" id="1382522.W6MNK6"/>
<evidence type="ECO:0000256" key="3">
    <source>
        <dbReference type="ARBA" id="ARBA00022692"/>
    </source>
</evidence>
<dbReference type="Pfam" id="PF02656">
    <property type="entry name" value="DUF202"/>
    <property type="match status" value="1"/>
</dbReference>
<evidence type="ECO:0000256" key="4">
    <source>
        <dbReference type="ARBA" id="ARBA00022989"/>
    </source>
</evidence>
<evidence type="ECO:0000256" key="5">
    <source>
        <dbReference type="ARBA" id="ARBA00023136"/>
    </source>
</evidence>
<evidence type="ECO:0000313" key="9">
    <source>
        <dbReference type="EMBL" id="CDK28249.1"/>
    </source>
</evidence>
<evidence type="ECO:0000259" key="8">
    <source>
        <dbReference type="PROSITE" id="PS51382"/>
    </source>
</evidence>
<dbReference type="PANTHER" id="PTHR46140">
    <property type="entry name" value="VACUOLAR TRANSPORTER CHAPERONE 1-RELATED"/>
    <property type="match status" value="1"/>
</dbReference>
<keyword evidence="3 7" id="KW-0812">Transmembrane</keyword>
<reference evidence="9" key="1">
    <citation type="submission" date="2013-12" db="EMBL/GenBank/DDBJ databases">
        <authorList>
            <person name="Genoscope - CEA"/>
        </authorList>
    </citation>
    <scope>NUCLEOTIDE SEQUENCE</scope>
    <source>
        <strain evidence="9">CBS 1993</strain>
    </source>
</reference>
<name>W6MNK6_9ASCO</name>
<dbReference type="InterPro" id="IPR018966">
    <property type="entry name" value="VTC_domain"/>
</dbReference>
<dbReference type="GO" id="GO:0033254">
    <property type="term" value="C:vacuolar transporter chaperone complex"/>
    <property type="evidence" value="ECO:0007669"/>
    <property type="project" value="UniProtKB-ARBA"/>
</dbReference>
<dbReference type="PANTHER" id="PTHR46140:SF2">
    <property type="entry name" value="VACUOLAR TRANSPORTER CHAPERONE 3 COMPLEX SUBUNIT 3-RELATED"/>
    <property type="match status" value="1"/>
</dbReference>
<feature type="domain" description="SPX" evidence="8">
    <location>
        <begin position="11"/>
        <end position="162"/>
    </location>
</feature>
<feature type="transmembrane region" description="Helical" evidence="7">
    <location>
        <begin position="785"/>
        <end position="802"/>
    </location>
</feature>
<evidence type="ECO:0000313" key="10">
    <source>
        <dbReference type="Proteomes" id="UP000019384"/>
    </source>
</evidence>
<dbReference type="GeneID" id="34521627"/>
<evidence type="ECO:0000256" key="7">
    <source>
        <dbReference type="SAM" id="Phobius"/>
    </source>
</evidence>
<dbReference type="AlphaFoldDB" id="W6MNK6"/>
<keyword evidence="5 7" id="KW-0472">Membrane</keyword>
<comment type="subcellular location">
    <subcellularLocation>
        <location evidence="1">Vacuole membrane</location>
        <topology evidence="1">Multi-pass membrane protein</topology>
    </subcellularLocation>
</comment>
<evidence type="ECO:0000256" key="1">
    <source>
        <dbReference type="ARBA" id="ARBA00004128"/>
    </source>
</evidence>
<evidence type="ECO:0000256" key="6">
    <source>
        <dbReference type="SAM" id="MobiDB-lite"/>
    </source>
</evidence>
<dbReference type="RefSeq" id="XP_022460239.1">
    <property type="nucleotide sequence ID" value="XM_022600944.1"/>
</dbReference>
<dbReference type="Gene3D" id="3.20.100.30">
    <property type="entry name" value="VTC, catalytic tunnel domain"/>
    <property type="match status" value="1"/>
</dbReference>
<dbReference type="GO" id="GO:0006799">
    <property type="term" value="P:polyphosphate biosynthetic process"/>
    <property type="evidence" value="ECO:0007669"/>
    <property type="project" value="UniProtKB-ARBA"/>
</dbReference>
<dbReference type="HOGENOM" id="CLU_009308_2_0_1"/>
<gene>
    <name evidence="9" type="ORF">KUCA_T00004231001</name>
</gene>
<keyword evidence="4 7" id="KW-1133">Transmembrane helix</keyword>
<feature type="transmembrane region" description="Helical" evidence="7">
    <location>
        <begin position="713"/>
        <end position="734"/>
    </location>
</feature>
<dbReference type="Proteomes" id="UP000019384">
    <property type="component" value="Unassembled WGS sequence"/>
</dbReference>
<dbReference type="GO" id="GO:0000329">
    <property type="term" value="C:fungal-type vacuole membrane"/>
    <property type="evidence" value="ECO:0007669"/>
    <property type="project" value="TreeGrafter"/>
</dbReference>
<dbReference type="InterPro" id="IPR051572">
    <property type="entry name" value="VTC_Complex_Subunit"/>
</dbReference>
<accession>W6MNK6</accession>
<feature type="compositionally biased region" description="Acidic residues" evidence="6">
    <location>
        <begin position="615"/>
        <end position="632"/>
    </location>
</feature>
<dbReference type="Pfam" id="PF09359">
    <property type="entry name" value="VTC"/>
    <property type="match status" value="1"/>
</dbReference>
<keyword evidence="10" id="KW-1185">Reference proteome</keyword>
<feature type="region of interest" description="Disordered" evidence="6">
    <location>
        <begin position="615"/>
        <end position="657"/>
    </location>
</feature>
<dbReference type="OrthoDB" id="6493944at2759"/>
<keyword evidence="2" id="KW-0926">Vacuole</keyword>
<sequence length="855" mass="97925">MSESKAISRKMLFGVKLQNEIFPPWKEYYIRYDLLKKLLRENVVLDASSAKWSEKDESAFAAQLDRELEKVYGFQSGRYAELDTKISALEALSEEFLESYDQKVQQKTSNFDVKKFQAELENTLAMAQELDHFARLNFTGFVKIVKKHDRLHKKYSVKALLNVRLKSLPFHSEDYSPYLFRLSVLYQFLRDNFSFDSSSLSSSLGVSMNNRLSSSEKIGSVLSIPQNHPGVETYKVLKFWVHPDNLMEIKTTILRHLPVLIYNNSADDDADHVSDPTMTSVYFDNQNFELYNTKLLKNLNKTPSFRIRWSGKLADNPDLTLEKKTFNYDTGESSDVRLVLKEKYVNDFISIGAGAGSSDDAEDAEPDVFASKKNLKLDLKRYTRKLEKRGLSRETVERYAAEYNDLHSFIEKSHLQPVLRTIYTRTAFQIPGDDKVRIIIDSNILFIREDSFDAERPIRDPRDWHRKDIDANIDNPYSLLRKGEYAKFPYSVMEIKISQSILNNPDSKTFKWISDLINGHLVKEVPNFSKFIQGISSLFLEDDNLDILPFWLPELEHDIRKNPEQAYKDTSEKLKKQKLEDESLKNLKRSIASPNITSGSPRPVNSLDQITELGESEADLDDNESSDDEYGEEILASSTTPISQAAEPISSPLRKKSNGRSFASLGAISKLDGESEDEEVVLPPGVTKPKTLLRQSGPVRVEAKVWLANERTFVRWLHVTTMFSALTFVIYSSVQKSHFPTLATSIAYIYFGLTLFSGIWAYGLYNYRLKIIRLREGNHLDRIEGPLLIGAILLVTLALEFYSGFKTFKAKRGIASVFDQSFDIYRADFVPDGLETENLHPFNAYALEFMMSLVN</sequence>
<feature type="transmembrane region" description="Helical" evidence="7">
    <location>
        <begin position="746"/>
        <end position="765"/>
    </location>
</feature>
<dbReference type="InterPro" id="IPR042267">
    <property type="entry name" value="VTC_sf"/>
</dbReference>
<evidence type="ECO:0000256" key="2">
    <source>
        <dbReference type="ARBA" id="ARBA00022554"/>
    </source>
</evidence>
<organism evidence="9 10">
    <name type="scientific">Kuraishia capsulata CBS 1993</name>
    <dbReference type="NCBI Taxonomy" id="1382522"/>
    <lineage>
        <taxon>Eukaryota</taxon>
        <taxon>Fungi</taxon>
        <taxon>Dikarya</taxon>
        <taxon>Ascomycota</taxon>
        <taxon>Saccharomycotina</taxon>
        <taxon>Pichiomycetes</taxon>
        <taxon>Pichiales</taxon>
        <taxon>Pichiaceae</taxon>
        <taxon>Kuraishia</taxon>
    </lineage>
</organism>
<protein>
    <recommendedName>
        <fullName evidence="8">SPX domain-containing protein</fullName>
    </recommendedName>
</protein>
<dbReference type="InterPro" id="IPR003807">
    <property type="entry name" value="DUF202"/>
</dbReference>
<dbReference type="PROSITE" id="PS51382">
    <property type="entry name" value="SPX"/>
    <property type="match status" value="1"/>
</dbReference>
<reference evidence="9" key="2">
    <citation type="submission" date="2014-02" db="EMBL/GenBank/DDBJ databases">
        <title>Complete DNA sequence of /Kuraishia capsulata/ illustrates novel genomic features among budding yeasts (/Saccharomycotina/).</title>
        <authorList>
            <person name="Morales L."/>
            <person name="Noel B."/>
            <person name="Porcel B."/>
            <person name="Marcet-Houben M."/>
            <person name="Hullo M-F."/>
            <person name="Sacerdot C."/>
            <person name="Tekaia F."/>
            <person name="Leh-Louis V."/>
            <person name="Despons L."/>
            <person name="Khanna V."/>
            <person name="Aury J-M."/>
            <person name="Barbe V."/>
            <person name="Couloux A."/>
            <person name="Labadie K."/>
            <person name="Pelletier E."/>
            <person name="Souciet J-L."/>
            <person name="Boekhout T."/>
            <person name="Gabaldon T."/>
            <person name="Wincker P."/>
            <person name="Dujon B."/>
        </authorList>
    </citation>
    <scope>NUCLEOTIDE SEQUENCE</scope>
    <source>
        <strain evidence="9">CBS 1993</strain>
    </source>
</reference>
<dbReference type="InterPro" id="IPR004331">
    <property type="entry name" value="SPX_dom"/>
</dbReference>
<proteinExistence type="predicted"/>
<dbReference type="CDD" id="cd14480">
    <property type="entry name" value="SPX_VTC2_like"/>
    <property type="match status" value="1"/>
</dbReference>